<dbReference type="InterPro" id="IPR050386">
    <property type="entry name" value="Glycosyl_hydrolase_5"/>
</dbReference>
<organism evidence="4 5">
    <name type="scientific">Clathrus columnatus</name>
    <dbReference type="NCBI Taxonomy" id="1419009"/>
    <lineage>
        <taxon>Eukaryota</taxon>
        <taxon>Fungi</taxon>
        <taxon>Dikarya</taxon>
        <taxon>Basidiomycota</taxon>
        <taxon>Agaricomycotina</taxon>
        <taxon>Agaricomycetes</taxon>
        <taxon>Phallomycetidae</taxon>
        <taxon>Phallales</taxon>
        <taxon>Clathraceae</taxon>
        <taxon>Clathrus</taxon>
    </lineage>
</organism>
<comment type="similarity">
    <text evidence="1">Belongs to the glycosyl hydrolase 5 (cellulase A) family.</text>
</comment>
<evidence type="ECO:0000256" key="2">
    <source>
        <dbReference type="ARBA" id="ARBA00022801"/>
    </source>
</evidence>
<evidence type="ECO:0008006" key="6">
    <source>
        <dbReference type="Google" id="ProtNLM"/>
    </source>
</evidence>
<dbReference type="GO" id="GO:0005576">
    <property type="term" value="C:extracellular region"/>
    <property type="evidence" value="ECO:0007669"/>
    <property type="project" value="TreeGrafter"/>
</dbReference>
<dbReference type="SUPFAM" id="SSF51445">
    <property type="entry name" value="(Trans)glycosidases"/>
    <property type="match status" value="1"/>
</dbReference>
<dbReference type="GO" id="GO:0009986">
    <property type="term" value="C:cell surface"/>
    <property type="evidence" value="ECO:0007669"/>
    <property type="project" value="TreeGrafter"/>
</dbReference>
<dbReference type="InterPro" id="IPR017853">
    <property type="entry name" value="GH"/>
</dbReference>
<protein>
    <recommendedName>
        <fullName evidence="6">Glycoside hydrolase family 5 domain-containing protein</fullName>
    </recommendedName>
</protein>
<dbReference type="EMBL" id="BPWL01000003">
    <property type="protein sequence ID" value="GJJ08695.1"/>
    <property type="molecule type" value="Genomic_DNA"/>
</dbReference>
<gene>
    <name evidence="4" type="ORF">Clacol_002914</name>
</gene>
<name>A0AAV5A9V3_9AGAM</name>
<proteinExistence type="inferred from homology"/>
<keyword evidence="2" id="KW-0378">Hydrolase</keyword>
<dbReference type="AlphaFoldDB" id="A0AAV5A9V3"/>
<comment type="caution">
    <text evidence="4">The sequence shown here is derived from an EMBL/GenBank/DDBJ whole genome shotgun (WGS) entry which is preliminary data.</text>
</comment>
<dbReference type="GO" id="GO:0008422">
    <property type="term" value="F:beta-glucosidase activity"/>
    <property type="evidence" value="ECO:0007669"/>
    <property type="project" value="TreeGrafter"/>
</dbReference>
<dbReference type="Proteomes" id="UP001050691">
    <property type="component" value="Unassembled WGS sequence"/>
</dbReference>
<sequence>MWGVTPQNVSRTLDLLGSLAADIGASGMVDGIELLNEPAGFLQGVWPATIQRFWQGGYDVVRDVVPGGNITVVIEDAFLGVQSWEGFLNAASGAVNVLMDTHEYQIFNDAQLALTWDQHITAGCQIGPPLANFTAEGNIWTIIGEWSTAPTDCAMWLNGRNIGARWDGTFPGQTQVFGNCSGLTGNSSTFSDDYKTFLRKYWEVQVDAGEEANGWIYCETAWKTESADEWSYQKGLEGGWIPKDPTERAFPDLLKSIPKTMRVKFTKA</sequence>
<evidence type="ECO:0000256" key="1">
    <source>
        <dbReference type="ARBA" id="ARBA00005641"/>
    </source>
</evidence>
<dbReference type="Gene3D" id="3.20.20.80">
    <property type="entry name" value="Glycosidases"/>
    <property type="match status" value="1"/>
</dbReference>
<dbReference type="PANTHER" id="PTHR31297:SF42">
    <property type="entry name" value="GLYCOSIDE HYDROLASE FAMILY 5 DOMAIN-CONTAINING PROTEIN"/>
    <property type="match status" value="1"/>
</dbReference>
<accession>A0AAV5A9V3</accession>
<evidence type="ECO:0000313" key="4">
    <source>
        <dbReference type="EMBL" id="GJJ08695.1"/>
    </source>
</evidence>
<reference evidence="4" key="1">
    <citation type="submission" date="2021-10" db="EMBL/GenBank/DDBJ databases">
        <title>De novo Genome Assembly of Clathrus columnatus (Basidiomycota, Fungi) Using Illumina and Nanopore Sequence Data.</title>
        <authorList>
            <person name="Ogiso-Tanaka E."/>
            <person name="Itagaki H."/>
            <person name="Hosoya T."/>
            <person name="Hosaka K."/>
        </authorList>
    </citation>
    <scope>NUCLEOTIDE SEQUENCE</scope>
    <source>
        <strain evidence="4">MO-923</strain>
    </source>
</reference>
<dbReference type="PANTHER" id="PTHR31297">
    <property type="entry name" value="GLUCAN ENDO-1,6-BETA-GLUCOSIDASE B"/>
    <property type="match status" value="1"/>
</dbReference>
<evidence type="ECO:0000313" key="5">
    <source>
        <dbReference type="Proteomes" id="UP001050691"/>
    </source>
</evidence>
<dbReference type="GO" id="GO:0009251">
    <property type="term" value="P:glucan catabolic process"/>
    <property type="evidence" value="ECO:0007669"/>
    <property type="project" value="TreeGrafter"/>
</dbReference>
<keyword evidence="5" id="KW-1185">Reference proteome</keyword>
<keyword evidence="3" id="KW-0326">Glycosidase</keyword>
<evidence type="ECO:0000256" key="3">
    <source>
        <dbReference type="ARBA" id="ARBA00023295"/>
    </source>
</evidence>